<feature type="compositionally biased region" description="Basic residues" evidence="1">
    <location>
        <begin position="68"/>
        <end position="77"/>
    </location>
</feature>
<proteinExistence type="predicted"/>
<feature type="compositionally biased region" description="Pro residues" evidence="1">
    <location>
        <begin position="148"/>
        <end position="157"/>
    </location>
</feature>
<comment type="caution">
    <text evidence="2">The sequence shown here is derived from an EMBL/GenBank/DDBJ whole genome shotgun (WGS) entry which is preliminary data.</text>
</comment>
<feature type="region of interest" description="Disordered" evidence="1">
    <location>
        <begin position="142"/>
        <end position="173"/>
    </location>
</feature>
<name>A0A5B7J7Q2_PORTR</name>
<gene>
    <name evidence="2" type="ORF">E2C01_087277</name>
</gene>
<dbReference type="AlphaFoldDB" id="A0A5B7J7Q2"/>
<evidence type="ECO:0000256" key="1">
    <source>
        <dbReference type="SAM" id="MobiDB-lite"/>
    </source>
</evidence>
<feature type="compositionally biased region" description="Polar residues" evidence="1">
    <location>
        <begin position="80"/>
        <end position="92"/>
    </location>
</feature>
<sequence length="173" mass="19235">MATTTCTYTTTTTNNNNNAIDATTYIVFTLSQLVLPHRASLQHHHRHHCHHHHYHHPKLHSSHEITHHSHHTHHTHPAPRQQTPPSRHITPSATPPTHQPLHTSYHHMDAKSGLDTPKIPLGRGRHNEIIGEGQSAKCSGPGMLGHTPPLPPSLPPLPRHHSPANVKDGLGHF</sequence>
<evidence type="ECO:0000313" key="2">
    <source>
        <dbReference type="EMBL" id="MPC92202.1"/>
    </source>
</evidence>
<evidence type="ECO:0000313" key="3">
    <source>
        <dbReference type="Proteomes" id="UP000324222"/>
    </source>
</evidence>
<organism evidence="2 3">
    <name type="scientific">Portunus trituberculatus</name>
    <name type="common">Swimming crab</name>
    <name type="synonym">Neptunus trituberculatus</name>
    <dbReference type="NCBI Taxonomy" id="210409"/>
    <lineage>
        <taxon>Eukaryota</taxon>
        <taxon>Metazoa</taxon>
        <taxon>Ecdysozoa</taxon>
        <taxon>Arthropoda</taxon>
        <taxon>Crustacea</taxon>
        <taxon>Multicrustacea</taxon>
        <taxon>Malacostraca</taxon>
        <taxon>Eumalacostraca</taxon>
        <taxon>Eucarida</taxon>
        <taxon>Decapoda</taxon>
        <taxon>Pleocyemata</taxon>
        <taxon>Brachyura</taxon>
        <taxon>Eubrachyura</taxon>
        <taxon>Portunoidea</taxon>
        <taxon>Portunidae</taxon>
        <taxon>Portuninae</taxon>
        <taxon>Portunus</taxon>
    </lineage>
</organism>
<dbReference type="Proteomes" id="UP000324222">
    <property type="component" value="Unassembled WGS sequence"/>
</dbReference>
<dbReference type="EMBL" id="VSRR010090454">
    <property type="protein sequence ID" value="MPC92202.1"/>
    <property type="molecule type" value="Genomic_DNA"/>
</dbReference>
<feature type="region of interest" description="Disordered" evidence="1">
    <location>
        <begin position="44"/>
        <end position="116"/>
    </location>
</feature>
<reference evidence="2 3" key="1">
    <citation type="submission" date="2019-05" db="EMBL/GenBank/DDBJ databases">
        <title>Another draft genome of Portunus trituberculatus and its Hox gene families provides insights of decapod evolution.</title>
        <authorList>
            <person name="Jeong J.-H."/>
            <person name="Song I."/>
            <person name="Kim S."/>
            <person name="Choi T."/>
            <person name="Kim D."/>
            <person name="Ryu S."/>
            <person name="Kim W."/>
        </authorList>
    </citation>
    <scope>NUCLEOTIDE SEQUENCE [LARGE SCALE GENOMIC DNA]</scope>
    <source>
        <tissue evidence="2">Muscle</tissue>
    </source>
</reference>
<keyword evidence="3" id="KW-1185">Reference proteome</keyword>
<accession>A0A5B7J7Q2</accession>
<feature type="compositionally biased region" description="Basic residues" evidence="1">
    <location>
        <begin position="44"/>
        <end position="60"/>
    </location>
</feature>
<protein>
    <submittedName>
        <fullName evidence="2">Uncharacterized protein</fullName>
    </submittedName>
</protein>